<dbReference type="SMART" id="SM00507">
    <property type="entry name" value="HNHc"/>
    <property type="match status" value="1"/>
</dbReference>
<sequence length="68" mass="8401">MRQSAAKFFKICQFVKYRFEKLTIHHIDYNKKNNDELNLISLCRKCHSKTGGKRKYWQNYFKEKVQRL</sequence>
<proteinExistence type="predicted"/>
<organism evidence="2">
    <name type="scientific">viral metagenome</name>
    <dbReference type="NCBI Taxonomy" id="1070528"/>
    <lineage>
        <taxon>unclassified sequences</taxon>
        <taxon>metagenomes</taxon>
        <taxon>organismal metagenomes</taxon>
    </lineage>
</organism>
<feature type="domain" description="HNH nuclease" evidence="1">
    <location>
        <begin position="2"/>
        <end position="48"/>
    </location>
</feature>
<evidence type="ECO:0000259" key="1">
    <source>
        <dbReference type="SMART" id="SM00507"/>
    </source>
</evidence>
<name>A0A6H1ZX55_9ZZZZ</name>
<evidence type="ECO:0000313" key="2">
    <source>
        <dbReference type="EMBL" id="QJA52516.1"/>
    </source>
</evidence>
<gene>
    <name evidence="2" type="ORF">TM448A02781_0004</name>
</gene>
<dbReference type="Pfam" id="PF01844">
    <property type="entry name" value="HNH"/>
    <property type="match status" value="1"/>
</dbReference>
<dbReference type="GO" id="GO:0008270">
    <property type="term" value="F:zinc ion binding"/>
    <property type="evidence" value="ECO:0007669"/>
    <property type="project" value="InterPro"/>
</dbReference>
<keyword evidence="2" id="KW-0378">Hydrolase</keyword>
<keyword evidence="2" id="KW-0540">Nuclease</keyword>
<dbReference type="InterPro" id="IPR003615">
    <property type="entry name" value="HNH_nuc"/>
</dbReference>
<accession>A0A6H1ZX55</accession>
<dbReference type="EMBL" id="MT144346">
    <property type="protein sequence ID" value="QJA52516.1"/>
    <property type="molecule type" value="Genomic_DNA"/>
</dbReference>
<dbReference type="GO" id="GO:0003676">
    <property type="term" value="F:nucleic acid binding"/>
    <property type="evidence" value="ECO:0007669"/>
    <property type="project" value="InterPro"/>
</dbReference>
<dbReference type="AlphaFoldDB" id="A0A6H1ZX55"/>
<protein>
    <submittedName>
        <fullName evidence="2">Putative homing endonuclease</fullName>
    </submittedName>
</protein>
<keyword evidence="2" id="KW-0255">Endonuclease</keyword>
<dbReference type="CDD" id="cd00085">
    <property type="entry name" value="HNHc"/>
    <property type="match status" value="1"/>
</dbReference>
<dbReference type="GO" id="GO:0004519">
    <property type="term" value="F:endonuclease activity"/>
    <property type="evidence" value="ECO:0007669"/>
    <property type="project" value="UniProtKB-KW"/>
</dbReference>
<dbReference type="Gene3D" id="1.10.30.50">
    <property type="match status" value="1"/>
</dbReference>
<reference evidence="2" key="1">
    <citation type="submission" date="2020-03" db="EMBL/GenBank/DDBJ databases">
        <title>The deep terrestrial virosphere.</title>
        <authorList>
            <person name="Holmfeldt K."/>
            <person name="Nilsson E."/>
            <person name="Simone D."/>
            <person name="Lopez-Fernandez M."/>
            <person name="Wu X."/>
            <person name="de Brujin I."/>
            <person name="Lundin D."/>
            <person name="Andersson A."/>
            <person name="Bertilsson S."/>
            <person name="Dopson M."/>
        </authorList>
    </citation>
    <scope>NUCLEOTIDE SEQUENCE</scope>
    <source>
        <strain evidence="2">TM448A02781</strain>
    </source>
</reference>
<dbReference type="InterPro" id="IPR002711">
    <property type="entry name" value="HNH"/>
</dbReference>